<dbReference type="EMBL" id="JBITLV010000001">
    <property type="protein sequence ID" value="MFI7585542.1"/>
    <property type="molecule type" value="Genomic_DNA"/>
</dbReference>
<feature type="transmembrane region" description="Helical" evidence="1">
    <location>
        <begin position="48"/>
        <end position="69"/>
    </location>
</feature>
<accession>A0ABW8AIU4</accession>
<evidence type="ECO:0000313" key="3">
    <source>
        <dbReference type="Proteomes" id="UP001612915"/>
    </source>
</evidence>
<feature type="transmembrane region" description="Helical" evidence="1">
    <location>
        <begin position="12"/>
        <end position="36"/>
    </location>
</feature>
<evidence type="ECO:0000313" key="2">
    <source>
        <dbReference type="EMBL" id="MFI7585542.1"/>
    </source>
</evidence>
<dbReference type="RefSeq" id="WP_398273596.1">
    <property type="nucleotide sequence ID" value="NZ_JBITLV010000001.1"/>
</dbReference>
<reference evidence="2 3" key="1">
    <citation type="submission" date="2024-10" db="EMBL/GenBank/DDBJ databases">
        <title>The Natural Products Discovery Center: Release of the First 8490 Sequenced Strains for Exploring Actinobacteria Biosynthetic Diversity.</title>
        <authorList>
            <person name="Kalkreuter E."/>
            <person name="Kautsar S.A."/>
            <person name="Yang D."/>
            <person name="Bader C.D."/>
            <person name="Teijaro C.N."/>
            <person name="Fluegel L."/>
            <person name="Davis C.M."/>
            <person name="Simpson J.R."/>
            <person name="Lauterbach L."/>
            <person name="Steele A.D."/>
            <person name="Gui C."/>
            <person name="Meng S."/>
            <person name="Li G."/>
            <person name="Viehrig K."/>
            <person name="Ye F."/>
            <person name="Su P."/>
            <person name="Kiefer A.F."/>
            <person name="Nichols A."/>
            <person name="Cepeda A.J."/>
            <person name="Yan W."/>
            <person name="Fan B."/>
            <person name="Jiang Y."/>
            <person name="Adhikari A."/>
            <person name="Zheng C.-J."/>
            <person name="Schuster L."/>
            <person name="Cowan T.M."/>
            <person name="Smanski M.J."/>
            <person name="Chevrette M.G."/>
            <person name="De Carvalho L.P.S."/>
            <person name="Shen B."/>
        </authorList>
    </citation>
    <scope>NUCLEOTIDE SEQUENCE [LARGE SCALE GENOMIC DNA]</scope>
    <source>
        <strain evidence="2 3">NPDC049639</strain>
    </source>
</reference>
<evidence type="ECO:0000256" key="1">
    <source>
        <dbReference type="SAM" id="Phobius"/>
    </source>
</evidence>
<protein>
    <submittedName>
        <fullName evidence="2">Uncharacterized protein</fullName>
    </submittedName>
</protein>
<gene>
    <name evidence="2" type="ORF">ACIB24_00540</name>
</gene>
<dbReference type="Proteomes" id="UP001612915">
    <property type="component" value="Unassembled WGS sequence"/>
</dbReference>
<keyword evidence="1" id="KW-0812">Transmembrane</keyword>
<sequence length="82" mass="8688">MAEKKTAGAFDIRTLIGGLLGLYGVVLTVMGLWFTPAAEKEKVDGSNLNLEVGIGLIVVAGVFITWALLRPIRVPAEPSPPQ</sequence>
<keyword evidence="1" id="KW-1133">Transmembrane helix</keyword>
<keyword evidence="3" id="KW-1185">Reference proteome</keyword>
<organism evidence="2 3">
    <name type="scientific">Spongisporangium articulatum</name>
    <dbReference type="NCBI Taxonomy" id="3362603"/>
    <lineage>
        <taxon>Bacteria</taxon>
        <taxon>Bacillati</taxon>
        <taxon>Actinomycetota</taxon>
        <taxon>Actinomycetes</taxon>
        <taxon>Kineosporiales</taxon>
        <taxon>Kineosporiaceae</taxon>
        <taxon>Spongisporangium</taxon>
    </lineage>
</organism>
<name>A0ABW8AIU4_9ACTN</name>
<proteinExistence type="predicted"/>
<keyword evidence="1" id="KW-0472">Membrane</keyword>
<comment type="caution">
    <text evidence="2">The sequence shown here is derived from an EMBL/GenBank/DDBJ whole genome shotgun (WGS) entry which is preliminary data.</text>
</comment>